<accession>A0A9X6YIQ8</accession>
<evidence type="ECO:0000313" key="1">
    <source>
        <dbReference type="EMBL" id="PED16479.1"/>
    </source>
</evidence>
<protein>
    <submittedName>
        <fullName evidence="1">Uncharacterized protein</fullName>
    </submittedName>
</protein>
<dbReference type="AlphaFoldDB" id="A0A9X6YIQ8"/>
<dbReference type="EMBL" id="NVMD01000002">
    <property type="protein sequence ID" value="PED16479.1"/>
    <property type="molecule type" value="Genomic_DNA"/>
</dbReference>
<proteinExistence type="predicted"/>
<sequence length="111" mass="12914">MKILSPFGDKIELDNSLSLSQKVDKVSELVKEFETEIENNWESTNVRYFLDGLANYLVWHKEEEMKNKEDKEVMSVDKVKQMNSFRGKATNFTYLSEEEKASLGIEVEKIA</sequence>
<reference evidence="1 2" key="1">
    <citation type="submission" date="2017-09" db="EMBL/GenBank/DDBJ databases">
        <title>Large-scale bioinformatics analysis of Bacillus genomes uncovers conserved roles of natural products in bacterial physiology.</title>
        <authorList>
            <consortium name="Agbiome Team Llc"/>
            <person name="Bleich R.M."/>
            <person name="Grubbs K.J."/>
            <person name="Santa Maria K.C."/>
            <person name="Allen S.E."/>
            <person name="Farag S."/>
            <person name="Shank E.A."/>
            <person name="Bowers A."/>
        </authorList>
    </citation>
    <scope>NUCLEOTIDE SEQUENCE [LARGE SCALE GENOMIC DNA]</scope>
    <source>
        <strain evidence="1 2">AFS094940</strain>
    </source>
</reference>
<organism evidence="1 2">
    <name type="scientific">Bacillus thuringiensis</name>
    <dbReference type="NCBI Taxonomy" id="1428"/>
    <lineage>
        <taxon>Bacteria</taxon>
        <taxon>Bacillati</taxon>
        <taxon>Bacillota</taxon>
        <taxon>Bacilli</taxon>
        <taxon>Bacillales</taxon>
        <taxon>Bacillaceae</taxon>
        <taxon>Bacillus</taxon>
        <taxon>Bacillus cereus group</taxon>
    </lineage>
</organism>
<comment type="caution">
    <text evidence="1">The sequence shown here is derived from an EMBL/GenBank/DDBJ whole genome shotgun (WGS) entry which is preliminary data.</text>
</comment>
<dbReference type="Proteomes" id="UP000220127">
    <property type="component" value="Unassembled WGS sequence"/>
</dbReference>
<evidence type="ECO:0000313" key="2">
    <source>
        <dbReference type="Proteomes" id="UP000220127"/>
    </source>
</evidence>
<name>A0A9X6YIQ8_BACTU</name>
<gene>
    <name evidence="1" type="ORF">CON01_01100</name>
</gene>
<dbReference type="RefSeq" id="WP_097877147.1">
    <property type="nucleotide sequence ID" value="NZ_JAUORE010000003.1"/>
</dbReference>